<organism evidence="1 2">
    <name type="scientific">Galdieria sulphuraria</name>
    <name type="common">Red alga</name>
    <dbReference type="NCBI Taxonomy" id="130081"/>
    <lineage>
        <taxon>Eukaryota</taxon>
        <taxon>Rhodophyta</taxon>
        <taxon>Bangiophyceae</taxon>
        <taxon>Galdieriales</taxon>
        <taxon>Galdieriaceae</taxon>
        <taxon>Galdieria</taxon>
    </lineage>
</organism>
<dbReference type="Gramene" id="EME31855">
    <property type="protein sequence ID" value="EME31855"/>
    <property type="gene ID" value="Gasu_09270"/>
</dbReference>
<reference evidence="2" key="1">
    <citation type="journal article" date="2013" name="Science">
        <title>Gene transfer from bacteria and archaea facilitated evolution of an extremophilic eukaryote.</title>
        <authorList>
            <person name="Schonknecht G."/>
            <person name="Chen W.H."/>
            <person name="Ternes C.M."/>
            <person name="Barbier G.G."/>
            <person name="Shrestha R.P."/>
            <person name="Stanke M."/>
            <person name="Brautigam A."/>
            <person name="Baker B.J."/>
            <person name="Banfield J.F."/>
            <person name="Garavito R.M."/>
            <person name="Carr K."/>
            <person name="Wilkerson C."/>
            <person name="Rensing S.A."/>
            <person name="Gagneul D."/>
            <person name="Dickenson N.E."/>
            <person name="Oesterhelt C."/>
            <person name="Lercher M.J."/>
            <person name="Weber A.P."/>
        </authorList>
    </citation>
    <scope>NUCLEOTIDE SEQUENCE [LARGE SCALE GENOMIC DNA]</scope>
    <source>
        <strain evidence="2">074W</strain>
    </source>
</reference>
<dbReference type="GeneID" id="17090471"/>
<proteinExistence type="predicted"/>
<keyword evidence="2" id="KW-1185">Reference proteome</keyword>
<dbReference type="KEGG" id="gsl:Gasu_09270"/>
<accession>M2X5W1</accession>
<sequence length="176" mass="21711">MNGHFTMGCRLINYHIRYVVSDFNRHFLFANMKPVTVCIFLLALVISVAFAIPAPLKAARAHQHVRQDAQAKVEAVDKVDAKRGEYYYYYETPTYYYYYETPTYYYYETPTYYYYETPTYYYYETPTYYYYYETPTYYYYYETPSYYYYQTPEYYYDYYERQQQSTANLEQVEASS</sequence>
<evidence type="ECO:0000313" key="1">
    <source>
        <dbReference type="EMBL" id="EME31855.1"/>
    </source>
</evidence>
<name>M2X5W1_GALSU</name>
<gene>
    <name evidence="1" type="ORF">Gasu_09270</name>
</gene>
<dbReference type="Proteomes" id="UP000030680">
    <property type="component" value="Unassembled WGS sequence"/>
</dbReference>
<protein>
    <submittedName>
        <fullName evidence="1">Uncharacterized protein</fullName>
    </submittedName>
</protein>
<dbReference type="RefSeq" id="XP_005708375.1">
    <property type="nucleotide sequence ID" value="XM_005708318.1"/>
</dbReference>
<dbReference type="EMBL" id="KB454489">
    <property type="protein sequence ID" value="EME31855.1"/>
    <property type="molecule type" value="Genomic_DNA"/>
</dbReference>
<dbReference type="OrthoDB" id="11713at2759"/>
<evidence type="ECO:0000313" key="2">
    <source>
        <dbReference type="Proteomes" id="UP000030680"/>
    </source>
</evidence>
<dbReference type="AlphaFoldDB" id="M2X5W1"/>